<feature type="transmembrane region" description="Helical" evidence="1">
    <location>
        <begin position="264"/>
        <end position="286"/>
    </location>
</feature>
<accession>A0A3B3RQC6</accession>
<keyword evidence="1" id="KW-0812">Transmembrane</keyword>
<keyword evidence="1" id="KW-1133">Transmembrane helix</keyword>
<evidence type="ECO:0000313" key="3">
    <source>
        <dbReference type="Proteomes" id="UP000261540"/>
    </source>
</evidence>
<dbReference type="GeneTree" id="ENSGT00390000015525"/>
<dbReference type="Ensembl" id="ENSPKIT00000000529.1">
    <property type="protein sequence ID" value="ENSPKIP00000019926.1"/>
    <property type="gene ID" value="ENSPKIG00000004901.1"/>
</dbReference>
<proteinExistence type="predicted"/>
<protein>
    <submittedName>
        <fullName evidence="2">Transmembrane protein 236</fullName>
    </submittedName>
</protein>
<feature type="transmembrane region" description="Helical" evidence="1">
    <location>
        <begin position="12"/>
        <end position="34"/>
    </location>
</feature>
<evidence type="ECO:0000313" key="2">
    <source>
        <dbReference type="Ensembl" id="ENSPKIP00000019926.1"/>
    </source>
</evidence>
<feature type="transmembrane region" description="Helical" evidence="1">
    <location>
        <begin position="96"/>
        <end position="115"/>
    </location>
</feature>
<feature type="transmembrane region" description="Helical" evidence="1">
    <location>
        <begin position="127"/>
        <end position="148"/>
    </location>
</feature>
<dbReference type="PANTHER" id="PTHR31453">
    <property type="entry name" value="TRANSMEMBRANE PROTEIN 236"/>
    <property type="match status" value="1"/>
</dbReference>
<reference evidence="2" key="2">
    <citation type="submission" date="2025-09" db="UniProtKB">
        <authorList>
            <consortium name="Ensembl"/>
        </authorList>
    </citation>
    <scope>IDENTIFICATION</scope>
</reference>
<feature type="transmembrane region" description="Helical" evidence="1">
    <location>
        <begin position="54"/>
        <end position="75"/>
    </location>
</feature>
<keyword evidence="1" id="KW-0472">Membrane</keyword>
<dbReference type="Proteomes" id="UP000261540">
    <property type="component" value="Unplaced"/>
</dbReference>
<dbReference type="STRING" id="1676925.ENSPKIP00000019926"/>
<organism evidence="2 3">
    <name type="scientific">Paramormyrops kingsleyae</name>
    <dbReference type="NCBI Taxonomy" id="1676925"/>
    <lineage>
        <taxon>Eukaryota</taxon>
        <taxon>Metazoa</taxon>
        <taxon>Chordata</taxon>
        <taxon>Craniata</taxon>
        <taxon>Vertebrata</taxon>
        <taxon>Euteleostomi</taxon>
        <taxon>Actinopterygii</taxon>
        <taxon>Neopterygii</taxon>
        <taxon>Teleostei</taxon>
        <taxon>Osteoglossocephala</taxon>
        <taxon>Osteoglossomorpha</taxon>
        <taxon>Osteoglossiformes</taxon>
        <taxon>Mormyridae</taxon>
        <taxon>Paramormyrops</taxon>
    </lineage>
</organism>
<keyword evidence="3" id="KW-1185">Reference proteome</keyword>
<evidence type="ECO:0000256" key="1">
    <source>
        <dbReference type="SAM" id="Phobius"/>
    </source>
</evidence>
<reference evidence="2" key="1">
    <citation type="submission" date="2025-08" db="UniProtKB">
        <authorList>
            <consortium name="Ensembl"/>
        </authorList>
    </citation>
    <scope>IDENTIFICATION</scope>
</reference>
<dbReference type="InterPro" id="IPR020394">
    <property type="entry name" value="Uncharacterised_FAM23-like_TM"/>
</dbReference>
<sequence>MASMVSGKKVKLVLLEVLQLAGLSVPVLVVMERFASLISQLKSDEQPPGDQSTAYWLIVAASIAYVATVTLLVWLPAKCLLYRRSGPFCERTTWRPVTLAYVILSTLPCFAFLIASSQVQVHFNKLYDTFCELPASLILLSLIAVDIVERIRPCRLTGSDDLLMDACFLCPMVTPLEQVSTVTGQLDAPGDRSWAGDGPGANGWAAAHSLATGRQSSAAASEACWEGPLGRLCAADLRAELVVQAFLFWLDSAEMLRVVALPPVYLSGWVFPIYIVSYLSSLRVVAAPHSPCLSAMGVWLQDLPYLILRVSLTGTFGLITPVLYLVKNLLVTLAFIYFNYITKLKIFNTGHMF</sequence>
<name>A0A3B3RQC6_9TELE</name>
<dbReference type="AlphaFoldDB" id="A0A3B3RQC6"/>
<dbReference type="PANTHER" id="PTHR31453:SF2">
    <property type="entry name" value="TRANSMEMBRANE PROTEIN 236"/>
    <property type="match status" value="1"/>
</dbReference>